<dbReference type="Proteomes" id="UP000800041">
    <property type="component" value="Unassembled WGS sequence"/>
</dbReference>
<feature type="region of interest" description="Disordered" evidence="1">
    <location>
        <begin position="272"/>
        <end position="304"/>
    </location>
</feature>
<name>A0A6G1GZW8_9PEZI</name>
<proteinExistence type="predicted"/>
<evidence type="ECO:0000313" key="3">
    <source>
        <dbReference type="Proteomes" id="UP000800041"/>
    </source>
</evidence>
<dbReference type="OrthoDB" id="3795483at2759"/>
<organism evidence="2 3">
    <name type="scientific">Aulographum hederae CBS 113979</name>
    <dbReference type="NCBI Taxonomy" id="1176131"/>
    <lineage>
        <taxon>Eukaryota</taxon>
        <taxon>Fungi</taxon>
        <taxon>Dikarya</taxon>
        <taxon>Ascomycota</taxon>
        <taxon>Pezizomycotina</taxon>
        <taxon>Dothideomycetes</taxon>
        <taxon>Pleosporomycetidae</taxon>
        <taxon>Aulographales</taxon>
        <taxon>Aulographaceae</taxon>
    </lineage>
</organism>
<keyword evidence="3" id="KW-1185">Reference proteome</keyword>
<dbReference type="AlphaFoldDB" id="A0A6G1GZW8"/>
<accession>A0A6G1GZW8</accession>
<reference evidence="2" key="1">
    <citation type="journal article" date="2020" name="Stud. Mycol.">
        <title>101 Dothideomycetes genomes: a test case for predicting lifestyles and emergence of pathogens.</title>
        <authorList>
            <person name="Haridas S."/>
            <person name="Albert R."/>
            <person name="Binder M."/>
            <person name="Bloem J."/>
            <person name="Labutti K."/>
            <person name="Salamov A."/>
            <person name="Andreopoulos B."/>
            <person name="Baker S."/>
            <person name="Barry K."/>
            <person name="Bills G."/>
            <person name="Bluhm B."/>
            <person name="Cannon C."/>
            <person name="Castanera R."/>
            <person name="Culley D."/>
            <person name="Daum C."/>
            <person name="Ezra D."/>
            <person name="Gonzalez J."/>
            <person name="Henrissat B."/>
            <person name="Kuo A."/>
            <person name="Liang C."/>
            <person name="Lipzen A."/>
            <person name="Lutzoni F."/>
            <person name="Magnuson J."/>
            <person name="Mondo S."/>
            <person name="Nolan M."/>
            <person name="Ohm R."/>
            <person name="Pangilinan J."/>
            <person name="Park H.-J."/>
            <person name="Ramirez L."/>
            <person name="Alfaro M."/>
            <person name="Sun H."/>
            <person name="Tritt A."/>
            <person name="Yoshinaga Y."/>
            <person name="Zwiers L.-H."/>
            <person name="Turgeon B."/>
            <person name="Goodwin S."/>
            <person name="Spatafora J."/>
            <person name="Crous P."/>
            <person name="Grigoriev I."/>
        </authorList>
    </citation>
    <scope>NUCLEOTIDE SEQUENCE</scope>
    <source>
        <strain evidence="2">CBS 113979</strain>
    </source>
</reference>
<evidence type="ECO:0000313" key="2">
    <source>
        <dbReference type="EMBL" id="KAF1986352.1"/>
    </source>
</evidence>
<protein>
    <submittedName>
        <fullName evidence="2">Uncharacterized protein</fullName>
    </submittedName>
</protein>
<gene>
    <name evidence="2" type="ORF">K402DRAFT_463645</name>
</gene>
<dbReference type="EMBL" id="ML977157">
    <property type="protein sequence ID" value="KAF1986352.1"/>
    <property type="molecule type" value="Genomic_DNA"/>
</dbReference>
<evidence type="ECO:0000256" key="1">
    <source>
        <dbReference type="SAM" id="MobiDB-lite"/>
    </source>
</evidence>
<sequence>MDASHPTVGMLTTSTSHPAPFPLLPHATLSVSHDSANSTAMDVDLPVAQSNSSTMLTAAEDTAFIHPASVYVKDQTHNLMSIPLELRHRIFDFVNLGSRKDGARYVLKTWLQAVDAKQKAAERAAASAPPITAVPNPNVDEGIGEVIEVNLADVMGDPPLIPPFSPASAYPPVAPTNPAFHGASSHVAASPAVASAPSSTIANAAHPGVASQNAAAGSTSNVVHASHSASQSSVPAFAGPPVHDATAALLAAWTPDAATASAAPQVINIDEGDEDDEEEDEQDGNEEEGELNDNEDSEDEFEDGDNSIFRFTTHWLALSGCPPPTNLLLLNSTIHAEATTHFYDAAVLKIDITRDFKFPTFFEDVLYTLSSTAYSPLEKVKKVHLGCVWDTEWLRDPDPEKEINCSVYEGMLQIRADAVRKMLGMMPALREVKMDWMDSQFSDDSVELQEVILARFFELESRGVGFVVKQQFDNGGETYNSRDPIGRLRMEFEFLFDHGYRFDHD</sequence>